<dbReference type="Proteomes" id="UP000183639">
    <property type="component" value="Unassembled WGS sequence"/>
</dbReference>
<dbReference type="RefSeq" id="WP_075444509.1">
    <property type="nucleotide sequence ID" value="NZ_FOQK01000017.1"/>
</dbReference>
<dbReference type="CDD" id="cd01949">
    <property type="entry name" value="GGDEF"/>
    <property type="match status" value="1"/>
</dbReference>
<dbReference type="InterPro" id="IPR043128">
    <property type="entry name" value="Rev_trsase/Diguanyl_cyclase"/>
</dbReference>
<dbReference type="InterPro" id="IPR000160">
    <property type="entry name" value="GGDEF_dom"/>
</dbReference>
<dbReference type="SMART" id="SM00897">
    <property type="entry name" value="FIST"/>
    <property type="match status" value="1"/>
</dbReference>
<dbReference type="PANTHER" id="PTHR45138:SF9">
    <property type="entry name" value="DIGUANYLATE CYCLASE DGCM-RELATED"/>
    <property type="match status" value="1"/>
</dbReference>
<proteinExistence type="predicted"/>
<dbReference type="Pfam" id="PF10442">
    <property type="entry name" value="FIST_C"/>
    <property type="match status" value="1"/>
</dbReference>
<name>A0A1I3FVQ8_SELRU</name>
<sequence>MKQFAYDFYGLTGLEEILEDFLQHCPEQYADILVQVFTCICDREIVTGMVGKIAAVLPQAKIIGTVTSELPVIEDWQKRKTQLCIMVFRDTQVKLHSFARQAQEEEQAWQRKVGQTLAGCCQETQHLAGLELLVTAETFAVRPFLQVLAEKVSDVPVFGGGAYAAVQEEVPFVFSQEGIVDQGILVAAFVSRKLKILVADSMGWRPLGKTMTITEMVDDYTVAAIDHKPAAHVYEKYLGVDREDFHSFNVSEFPLLVEREGYLLARPSIGRTDADALTFAADLQTGEKVRLSYGDPQAIIQQALYTGQQVQAFGPEGILLISCIGRHFYVGEAEKLEIEWYRKIAPTAVCHTYGEFLRQGRNINTLTITFVAVAFCEDVGKRQERKRVVDSLANQDFQGHLSMVHRLAHFVTVSSQEQEALAAQLVEVNDKLAEANKRLSAMASMDRLTQLLNRGEVEQHLQELVRQSKEQDRVFAGILLDIDNFKKINDTFGHDVGDRVLIRLAEVLRSCVRSHDYAGRWGGEEFLVLLPDTAAAYAAEVGERIRAALREAPVLPDGGFITVSAGVAQIQANETFPVFYQRLDKALYEAKHTGKDRVVTAG</sequence>
<dbReference type="InterPro" id="IPR029787">
    <property type="entry name" value="Nucleotide_cyclase"/>
</dbReference>
<dbReference type="PROSITE" id="PS50887">
    <property type="entry name" value="GGDEF"/>
    <property type="match status" value="1"/>
</dbReference>
<reference evidence="2 3" key="1">
    <citation type="submission" date="2016-10" db="EMBL/GenBank/DDBJ databases">
        <authorList>
            <person name="de Groot N.N."/>
        </authorList>
    </citation>
    <scope>NUCLEOTIDE SEQUENCE [LARGE SCALE GENOMIC DNA]</scope>
    <source>
        <strain evidence="2 3">Z108</strain>
    </source>
</reference>
<dbReference type="SMART" id="SM00267">
    <property type="entry name" value="GGDEF"/>
    <property type="match status" value="1"/>
</dbReference>
<dbReference type="Pfam" id="PF08495">
    <property type="entry name" value="FIST"/>
    <property type="match status" value="1"/>
</dbReference>
<dbReference type="Gene3D" id="3.30.70.270">
    <property type="match status" value="1"/>
</dbReference>
<dbReference type="SMART" id="SM01204">
    <property type="entry name" value="FIST_C"/>
    <property type="match status" value="1"/>
</dbReference>
<evidence type="ECO:0000313" key="2">
    <source>
        <dbReference type="EMBL" id="SFI15021.1"/>
    </source>
</evidence>
<dbReference type="PANTHER" id="PTHR45138">
    <property type="entry name" value="REGULATORY COMPONENTS OF SENSORY TRANSDUCTION SYSTEM"/>
    <property type="match status" value="1"/>
</dbReference>
<dbReference type="FunFam" id="3.30.70.270:FF:000001">
    <property type="entry name" value="Diguanylate cyclase domain protein"/>
    <property type="match status" value="1"/>
</dbReference>
<dbReference type="SUPFAM" id="SSF55073">
    <property type="entry name" value="Nucleotide cyclase"/>
    <property type="match status" value="1"/>
</dbReference>
<evidence type="ECO:0000259" key="1">
    <source>
        <dbReference type="PROSITE" id="PS50887"/>
    </source>
</evidence>
<feature type="domain" description="GGDEF" evidence="1">
    <location>
        <begin position="473"/>
        <end position="602"/>
    </location>
</feature>
<dbReference type="EMBL" id="FOQK01000017">
    <property type="protein sequence ID" value="SFI15021.1"/>
    <property type="molecule type" value="Genomic_DNA"/>
</dbReference>
<dbReference type="GO" id="GO:0052621">
    <property type="term" value="F:diguanylate cyclase activity"/>
    <property type="evidence" value="ECO:0007669"/>
    <property type="project" value="TreeGrafter"/>
</dbReference>
<dbReference type="NCBIfam" id="TIGR00254">
    <property type="entry name" value="GGDEF"/>
    <property type="match status" value="1"/>
</dbReference>
<dbReference type="InterPro" id="IPR013702">
    <property type="entry name" value="FIST_domain_N"/>
</dbReference>
<evidence type="ECO:0000313" key="3">
    <source>
        <dbReference type="Proteomes" id="UP000183639"/>
    </source>
</evidence>
<gene>
    <name evidence="2" type="ORF">SAMN04487861_11772</name>
</gene>
<protein>
    <submittedName>
        <fullName evidence="2">Diguanylate cyclase (GGDEF) domain-containing protein</fullName>
    </submittedName>
</protein>
<dbReference type="Pfam" id="PF00990">
    <property type="entry name" value="GGDEF"/>
    <property type="match status" value="1"/>
</dbReference>
<dbReference type="InterPro" id="IPR019494">
    <property type="entry name" value="FIST_C"/>
</dbReference>
<dbReference type="InterPro" id="IPR050469">
    <property type="entry name" value="Diguanylate_Cyclase"/>
</dbReference>
<accession>A0A1I3FVQ8</accession>
<dbReference type="AlphaFoldDB" id="A0A1I3FVQ8"/>
<dbReference type="OrthoDB" id="9759607at2"/>
<organism evidence="2 3">
    <name type="scientific">Selenomonas ruminantium</name>
    <dbReference type="NCBI Taxonomy" id="971"/>
    <lineage>
        <taxon>Bacteria</taxon>
        <taxon>Bacillati</taxon>
        <taxon>Bacillota</taxon>
        <taxon>Negativicutes</taxon>
        <taxon>Selenomonadales</taxon>
        <taxon>Selenomonadaceae</taxon>
        <taxon>Selenomonas</taxon>
    </lineage>
</organism>